<dbReference type="RefSeq" id="WP_262567849.1">
    <property type="nucleotide sequence ID" value="NZ_JAPFCC010000001.1"/>
</dbReference>
<evidence type="ECO:0000313" key="2">
    <source>
        <dbReference type="EMBL" id="MCW7552949.1"/>
    </source>
</evidence>
<dbReference type="Proteomes" id="UP001209854">
    <property type="component" value="Unassembled WGS sequence"/>
</dbReference>
<dbReference type="NCBIfam" id="TIGR03033">
    <property type="entry name" value="phage_rel_nuc"/>
    <property type="match status" value="1"/>
</dbReference>
<evidence type="ECO:0000313" key="3">
    <source>
        <dbReference type="Proteomes" id="UP001209854"/>
    </source>
</evidence>
<evidence type="ECO:0000259" key="1">
    <source>
        <dbReference type="Pfam" id="PF09588"/>
    </source>
</evidence>
<dbReference type="Gene3D" id="3.90.320.10">
    <property type="match status" value="1"/>
</dbReference>
<dbReference type="SUPFAM" id="SSF52980">
    <property type="entry name" value="Restriction endonuclease-like"/>
    <property type="match status" value="1"/>
</dbReference>
<dbReference type="InterPro" id="IPR051703">
    <property type="entry name" value="NF-kappa-B_Signaling_Reg"/>
</dbReference>
<reference evidence="2 3" key="1">
    <citation type="submission" date="2022-10" db="EMBL/GenBank/DDBJ databases">
        <title>High-quality genome sequences of two octocoral-associated bacteria, Endozoicomonas euniceicola EF212 and Endozoicomonas gorgoniicola PS125.</title>
        <authorList>
            <person name="Chiou Y.-J."/>
            <person name="Chen Y.-H."/>
        </authorList>
    </citation>
    <scope>NUCLEOTIDE SEQUENCE [LARGE SCALE GENOMIC DNA]</scope>
    <source>
        <strain evidence="2 3">PS125</strain>
    </source>
</reference>
<keyword evidence="3" id="KW-1185">Reference proteome</keyword>
<sequence>MKTVNLEQRSQMWLDWRRCGVTASDAAVILGQSSYKSRWQLWAEKSGLLEEPDLSSNPHVQRGIEDEDDARNQMEQALGDAPLLPVCGEWEQNPRLRASFDGITKDGIPVELKAPCQKVYQEVKTLKDQSEGYRRALVQVQFQMLVADAPRAWLCFYHKGMPILPVCINRDESLIQPLQQEAEAFWQRVEQGDEPDKDPNLDVFVPQGLSEQAQWHKLAAVYRRRQLHLDELKEELNHGKSQQKLMQHELQKLMGAFRVAESDGLRICRSDCAGSVDYQKALEALCQQHQLALPDLDAFRRKGREQVRVTLLDKGILNPGGAVIFSIRGGFLPFFYFTKWQEINDGN</sequence>
<dbReference type="PANTHER" id="PTHR46609">
    <property type="entry name" value="EXONUCLEASE, PHAGE-TYPE/RECB, C-TERMINAL DOMAIN-CONTAINING PROTEIN"/>
    <property type="match status" value="1"/>
</dbReference>
<dbReference type="InterPro" id="IPR017482">
    <property type="entry name" value="Lambda-type_endonuclease"/>
</dbReference>
<dbReference type="Pfam" id="PF09588">
    <property type="entry name" value="YqaJ"/>
    <property type="match status" value="1"/>
</dbReference>
<dbReference type="EMBL" id="JAPFCC010000001">
    <property type="protein sequence ID" value="MCW7552949.1"/>
    <property type="molecule type" value="Genomic_DNA"/>
</dbReference>
<dbReference type="InterPro" id="IPR011604">
    <property type="entry name" value="PDDEXK-like_dom_sf"/>
</dbReference>
<proteinExistence type="predicted"/>
<dbReference type="InterPro" id="IPR019080">
    <property type="entry name" value="YqaJ_viral_recombinase"/>
</dbReference>
<feature type="domain" description="YqaJ viral recombinase" evidence="1">
    <location>
        <begin position="13"/>
        <end position="149"/>
    </location>
</feature>
<gene>
    <name evidence="2" type="ORF">NX722_09910</name>
</gene>
<accession>A0ABT3MUA9</accession>
<protein>
    <submittedName>
        <fullName evidence="2">YqaJ viral recombinase family protein</fullName>
    </submittedName>
</protein>
<organism evidence="2 3">
    <name type="scientific">Endozoicomonas gorgoniicola</name>
    <dbReference type="NCBI Taxonomy" id="1234144"/>
    <lineage>
        <taxon>Bacteria</taxon>
        <taxon>Pseudomonadati</taxon>
        <taxon>Pseudomonadota</taxon>
        <taxon>Gammaproteobacteria</taxon>
        <taxon>Oceanospirillales</taxon>
        <taxon>Endozoicomonadaceae</taxon>
        <taxon>Endozoicomonas</taxon>
    </lineage>
</organism>
<dbReference type="PANTHER" id="PTHR46609:SF6">
    <property type="entry name" value="EXONUCLEASE, PHAGE-TYPE_RECB, C-TERMINAL DOMAIN-CONTAINING PROTEIN-RELATED"/>
    <property type="match status" value="1"/>
</dbReference>
<name>A0ABT3MUA9_9GAMM</name>
<dbReference type="InterPro" id="IPR011335">
    <property type="entry name" value="Restrct_endonuc-II-like"/>
</dbReference>
<comment type="caution">
    <text evidence="2">The sequence shown here is derived from an EMBL/GenBank/DDBJ whole genome shotgun (WGS) entry which is preliminary data.</text>
</comment>